<dbReference type="EMBL" id="BGPR01004619">
    <property type="protein sequence ID" value="GBN01445.1"/>
    <property type="molecule type" value="Genomic_DNA"/>
</dbReference>
<sequence>MAFRVPNGSLPTSKENKPICRPRNFDFCRATNRNWTTVSRGQMTRATSELASSSPNFRTTPAGRRLTNYARFGVQECEHSGSSAVSGFGHGALRLLSRDLSTGPPRPLNLE</sequence>
<name>A0A4Y2KGK8_ARAVE</name>
<gene>
    <name evidence="2" type="ORF">AVEN_259002_1</name>
</gene>
<organism evidence="2 3">
    <name type="scientific">Araneus ventricosus</name>
    <name type="common">Orbweaver spider</name>
    <name type="synonym">Epeira ventricosa</name>
    <dbReference type="NCBI Taxonomy" id="182803"/>
    <lineage>
        <taxon>Eukaryota</taxon>
        <taxon>Metazoa</taxon>
        <taxon>Ecdysozoa</taxon>
        <taxon>Arthropoda</taxon>
        <taxon>Chelicerata</taxon>
        <taxon>Arachnida</taxon>
        <taxon>Araneae</taxon>
        <taxon>Araneomorphae</taxon>
        <taxon>Entelegynae</taxon>
        <taxon>Araneoidea</taxon>
        <taxon>Araneidae</taxon>
        <taxon>Araneus</taxon>
    </lineage>
</organism>
<evidence type="ECO:0000313" key="2">
    <source>
        <dbReference type="EMBL" id="GBN01445.1"/>
    </source>
</evidence>
<protein>
    <submittedName>
        <fullName evidence="2">Uncharacterized protein</fullName>
    </submittedName>
</protein>
<reference evidence="2 3" key="1">
    <citation type="journal article" date="2019" name="Sci. Rep.">
        <title>Orb-weaving spider Araneus ventricosus genome elucidates the spidroin gene catalogue.</title>
        <authorList>
            <person name="Kono N."/>
            <person name="Nakamura H."/>
            <person name="Ohtoshi R."/>
            <person name="Moran D.A.P."/>
            <person name="Shinohara A."/>
            <person name="Yoshida Y."/>
            <person name="Fujiwara M."/>
            <person name="Mori M."/>
            <person name="Tomita M."/>
            <person name="Arakawa K."/>
        </authorList>
    </citation>
    <scope>NUCLEOTIDE SEQUENCE [LARGE SCALE GENOMIC DNA]</scope>
</reference>
<dbReference type="Proteomes" id="UP000499080">
    <property type="component" value="Unassembled WGS sequence"/>
</dbReference>
<keyword evidence="3" id="KW-1185">Reference proteome</keyword>
<dbReference type="AlphaFoldDB" id="A0A4Y2KGK8"/>
<feature type="region of interest" description="Disordered" evidence="1">
    <location>
        <begin position="40"/>
        <end position="62"/>
    </location>
</feature>
<evidence type="ECO:0000313" key="3">
    <source>
        <dbReference type="Proteomes" id="UP000499080"/>
    </source>
</evidence>
<proteinExistence type="predicted"/>
<accession>A0A4Y2KGK8</accession>
<feature type="compositionally biased region" description="Polar residues" evidence="1">
    <location>
        <begin position="40"/>
        <end position="59"/>
    </location>
</feature>
<comment type="caution">
    <text evidence="2">The sequence shown here is derived from an EMBL/GenBank/DDBJ whole genome shotgun (WGS) entry which is preliminary data.</text>
</comment>
<evidence type="ECO:0000256" key="1">
    <source>
        <dbReference type="SAM" id="MobiDB-lite"/>
    </source>
</evidence>